<feature type="compositionally biased region" description="Pro residues" evidence="1">
    <location>
        <begin position="130"/>
        <end position="139"/>
    </location>
</feature>
<name>A0A9N9N0U1_9NEOP</name>
<dbReference type="EMBL" id="OU893332">
    <property type="protein sequence ID" value="CAG9782270.1"/>
    <property type="molecule type" value="Genomic_DNA"/>
</dbReference>
<keyword evidence="2" id="KW-0812">Transmembrane</keyword>
<sequence length="187" mass="21073">MLLERRHSIDKLPTNLLSPRVGKQEYSSRTLGLTWGIISAVMLPIVIVLICVGWRILKKKKEEEKEENDFMTIKSRPIDPDESMKINSDDESIPYKKDIPEESPEPTDPVQIMDSPETSRFPYGQSYNSPEPPPQPPPMELTQSPPMGLQQPSPMSSQPSPMGLSQPSIGLPLPPQSRRWDGETEIN</sequence>
<gene>
    <name evidence="3" type="ORF">DIATSA_LOCUS546</name>
</gene>
<evidence type="ECO:0000256" key="1">
    <source>
        <dbReference type="SAM" id="MobiDB-lite"/>
    </source>
</evidence>
<keyword evidence="2" id="KW-1133">Transmembrane helix</keyword>
<keyword evidence="2" id="KW-0472">Membrane</keyword>
<evidence type="ECO:0000313" key="3">
    <source>
        <dbReference type="EMBL" id="CAG9782270.1"/>
    </source>
</evidence>
<feature type="region of interest" description="Disordered" evidence="1">
    <location>
        <begin position="63"/>
        <end position="187"/>
    </location>
</feature>
<dbReference type="Proteomes" id="UP001153714">
    <property type="component" value="Chromosome 1"/>
</dbReference>
<reference evidence="3" key="2">
    <citation type="submission" date="2022-10" db="EMBL/GenBank/DDBJ databases">
        <authorList>
            <consortium name="ENA_rothamsted_submissions"/>
            <consortium name="culmorum"/>
            <person name="King R."/>
        </authorList>
    </citation>
    <scope>NUCLEOTIDE SEQUENCE</scope>
</reference>
<evidence type="ECO:0000313" key="4">
    <source>
        <dbReference type="Proteomes" id="UP001153714"/>
    </source>
</evidence>
<dbReference type="AlphaFoldDB" id="A0A9N9N0U1"/>
<evidence type="ECO:0000256" key="2">
    <source>
        <dbReference type="SAM" id="Phobius"/>
    </source>
</evidence>
<feature type="transmembrane region" description="Helical" evidence="2">
    <location>
        <begin position="33"/>
        <end position="57"/>
    </location>
</feature>
<reference evidence="3" key="1">
    <citation type="submission" date="2021-12" db="EMBL/GenBank/DDBJ databases">
        <authorList>
            <person name="King R."/>
        </authorList>
    </citation>
    <scope>NUCLEOTIDE SEQUENCE</scope>
</reference>
<protein>
    <submittedName>
        <fullName evidence="3">Uncharacterized protein</fullName>
    </submittedName>
</protein>
<keyword evidence="4" id="KW-1185">Reference proteome</keyword>
<proteinExistence type="predicted"/>
<accession>A0A9N9N0U1</accession>
<feature type="compositionally biased region" description="Low complexity" evidence="1">
    <location>
        <begin position="140"/>
        <end position="168"/>
    </location>
</feature>
<feature type="compositionally biased region" description="Basic and acidic residues" evidence="1">
    <location>
        <begin position="178"/>
        <end position="187"/>
    </location>
</feature>
<dbReference type="OrthoDB" id="6051552at2759"/>
<feature type="compositionally biased region" description="Basic and acidic residues" evidence="1">
    <location>
        <begin position="76"/>
        <end position="100"/>
    </location>
</feature>
<organism evidence="3 4">
    <name type="scientific">Diatraea saccharalis</name>
    <name type="common">sugarcane borer</name>
    <dbReference type="NCBI Taxonomy" id="40085"/>
    <lineage>
        <taxon>Eukaryota</taxon>
        <taxon>Metazoa</taxon>
        <taxon>Ecdysozoa</taxon>
        <taxon>Arthropoda</taxon>
        <taxon>Hexapoda</taxon>
        <taxon>Insecta</taxon>
        <taxon>Pterygota</taxon>
        <taxon>Neoptera</taxon>
        <taxon>Endopterygota</taxon>
        <taxon>Lepidoptera</taxon>
        <taxon>Glossata</taxon>
        <taxon>Ditrysia</taxon>
        <taxon>Pyraloidea</taxon>
        <taxon>Crambidae</taxon>
        <taxon>Crambinae</taxon>
        <taxon>Diatraea</taxon>
    </lineage>
</organism>